<evidence type="ECO:0000256" key="4">
    <source>
        <dbReference type="ARBA" id="ARBA00008392"/>
    </source>
</evidence>
<evidence type="ECO:0000259" key="11">
    <source>
        <dbReference type="Pfam" id="PF00155"/>
    </source>
</evidence>
<evidence type="ECO:0000256" key="1">
    <source>
        <dbReference type="ARBA" id="ARBA00001933"/>
    </source>
</evidence>
<dbReference type="HOGENOM" id="CLU_548714_0_0_1"/>
<evidence type="ECO:0000256" key="9">
    <source>
        <dbReference type="ARBA" id="ARBA00023098"/>
    </source>
</evidence>
<keyword evidence="8" id="KW-0746">Sphingolipid metabolism</keyword>
<evidence type="ECO:0000256" key="7">
    <source>
        <dbReference type="ARBA" id="ARBA00022898"/>
    </source>
</evidence>
<dbReference type="InterPro" id="IPR015424">
    <property type="entry name" value="PyrdxlP-dep_Trfase"/>
</dbReference>
<dbReference type="FunCoup" id="I3EKG5">
    <property type="interactions" value="176"/>
</dbReference>
<protein>
    <recommendedName>
        <fullName evidence="5">serine C-palmitoyltransferase</fullName>
        <ecNumber evidence="5">2.3.1.50</ecNumber>
    </recommendedName>
</protein>
<evidence type="ECO:0000256" key="10">
    <source>
        <dbReference type="ARBA" id="ARBA00023315"/>
    </source>
</evidence>
<accession>I3EKG5</accession>
<dbReference type="STRING" id="935791.I3EKG5"/>
<evidence type="ECO:0000313" key="13">
    <source>
        <dbReference type="Proteomes" id="UP000002872"/>
    </source>
</evidence>
<organism evidence="12 13">
    <name type="scientific">Nematocida parisii (strain ERTm3)</name>
    <name type="common">Nematode killer fungus</name>
    <dbReference type="NCBI Taxonomy" id="935791"/>
    <lineage>
        <taxon>Eukaryota</taxon>
        <taxon>Fungi</taxon>
        <taxon>Fungi incertae sedis</taxon>
        <taxon>Microsporidia</taxon>
        <taxon>Nematocida</taxon>
    </lineage>
</organism>
<dbReference type="Gene3D" id="3.40.640.10">
    <property type="entry name" value="Type I PLP-dependent aspartate aminotransferase-like (Major domain)"/>
    <property type="match status" value="1"/>
</dbReference>
<comment type="similarity">
    <text evidence="4">Belongs to the class-II pyridoxal-phosphate-dependent aminotransferase family.</text>
</comment>
<dbReference type="OMA" id="LTKYGCG"/>
<dbReference type="PANTHER" id="PTHR13693">
    <property type="entry name" value="CLASS II AMINOTRANSFERASE/8-AMINO-7-OXONONANOATE SYNTHASE"/>
    <property type="match status" value="1"/>
</dbReference>
<reference evidence="12" key="1">
    <citation type="submission" date="2011-01" db="EMBL/GenBank/DDBJ databases">
        <title>The Genome Sequence of Nematocida parisii strain ERTm3.</title>
        <authorList>
            <consortium name="The Broad Institute Genome Sequencing Platform"/>
            <consortium name="The Broad Institute Genome Sequencing Center for Infectious Disease"/>
            <person name="Cuomo C."/>
            <person name="Troemel E."/>
            <person name="Young S.K."/>
            <person name="Zeng Q."/>
            <person name="Gargeya S."/>
            <person name="Fitzgerald M."/>
            <person name="Haas B."/>
            <person name="Abouelleil A."/>
            <person name="Alvarado L."/>
            <person name="Arachchi H.M."/>
            <person name="Berlin A."/>
            <person name="Chapman S.B."/>
            <person name="Gearin G."/>
            <person name="Goldberg J."/>
            <person name="Griggs A."/>
            <person name="Gujja S."/>
            <person name="Hansen M."/>
            <person name="Heiman D."/>
            <person name="Howarth C."/>
            <person name="Larimer J."/>
            <person name="Lui A."/>
            <person name="MacDonald P.J.P."/>
            <person name="McCowen C."/>
            <person name="Montmayeur A."/>
            <person name="Murphy C."/>
            <person name="Neiman D."/>
            <person name="Pearson M."/>
            <person name="Priest M."/>
            <person name="Roberts A."/>
            <person name="Saif S."/>
            <person name="Shea T."/>
            <person name="Sisk P."/>
            <person name="Stolte C."/>
            <person name="Sykes S."/>
            <person name="Wortman J."/>
            <person name="Nusbaum C."/>
            <person name="Birren B."/>
        </authorList>
    </citation>
    <scope>NUCLEOTIDE SEQUENCE</scope>
    <source>
        <strain evidence="12">ERTm3</strain>
    </source>
</reference>
<dbReference type="GO" id="GO:0004758">
    <property type="term" value="F:serine C-palmitoyltransferase activity"/>
    <property type="evidence" value="ECO:0007669"/>
    <property type="project" value="TreeGrafter"/>
</dbReference>
<keyword evidence="10" id="KW-0012">Acyltransferase</keyword>
<evidence type="ECO:0000256" key="5">
    <source>
        <dbReference type="ARBA" id="ARBA00013220"/>
    </source>
</evidence>
<comment type="cofactor">
    <cofactor evidence="1">
        <name>pyridoxal 5'-phosphate</name>
        <dbReference type="ChEBI" id="CHEBI:597326"/>
    </cofactor>
</comment>
<dbReference type="PANTHER" id="PTHR13693:SF2">
    <property type="entry name" value="SERINE PALMITOYLTRANSFERASE 1"/>
    <property type="match status" value="1"/>
</dbReference>
<keyword evidence="6" id="KW-0808">Transferase</keyword>
<dbReference type="EC" id="2.3.1.50" evidence="5"/>
<evidence type="ECO:0000313" key="12">
    <source>
        <dbReference type="EMBL" id="EIJ89712.1"/>
    </source>
</evidence>
<evidence type="ECO:0000256" key="6">
    <source>
        <dbReference type="ARBA" id="ARBA00022679"/>
    </source>
</evidence>
<dbReference type="InterPro" id="IPR050087">
    <property type="entry name" value="AON_synthase_class-II"/>
</dbReference>
<dbReference type="GO" id="GO:0016020">
    <property type="term" value="C:membrane"/>
    <property type="evidence" value="ECO:0007669"/>
    <property type="project" value="GOC"/>
</dbReference>
<dbReference type="Pfam" id="PF00155">
    <property type="entry name" value="Aminotran_1_2"/>
    <property type="match status" value="1"/>
</dbReference>
<dbReference type="GO" id="GO:0005783">
    <property type="term" value="C:endoplasmic reticulum"/>
    <property type="evidence" value="ECO:0007669"/>
    <property type="project" value="TreeGrafter"/>
</dbReference>
<feature type="domain" description="Aminotransferase class I/classII large" evidence="11">
    <location>
        <begin position="128"/>
        <end position="344"/>
    </location>
</feature>
<dbReference type="GO" id="GO:0046512">
    <property type="term" value="P:sphingosine biosynthetic process"/>
    <property type="evidence" value="ECO:0007669"/>
    <property type="project" value="TreeGrafter"/>
</dbReference>
<dbReference type="AlphaFoldDB" id="I3EKG5"/>
<proteinExistence type="inferred from homology"/>
<keyword evidence="9" id="KW-0443">Lipid metabolism</keyword>
<dbReference type="EMBL" id="GL870876">
    <property type="protein sequence ID" value="EIJ89712.1"/>
    <property type="molecule type" value="Genomic_DNA"/>
</dbReference>
<comment type="pathway">
    <text evidence="3">Sphingolipid metabolism.</text>
</comment>
<evidence type="ECO:0000256" key="3">
    <source>
        <dbReference type="ARBA" id="ARBA00004991"/>
    </source>
</evidence>
<dbReference type="InParanoid" id="I3EKG5"/>
<dbReference type="InterPro" id="IPR015421">
    <property type="entry name" value="PyrdxlP-dep_Trfase_major"/>
</dbReference>
<dbReference type="Proteomes" id="UP000002872">
    <property type="component" value="Unassembled WGS sequence"/>
</dbReference>
<gene>
    <name evidence="12" type="ORF">NEQG_00482</name>
</gene>
<dbReference type="SUPFAM" id="SSF53383">
    <property type="entry name" value="PLP-dependent transferases"/>
    <property type="match status" value="1"/>
</dbReference>
<keyword evidence="13" id="KW-1185">Reference proteome</keyword>
<evidence type="ECO:0000256" key="2">
    <source>
        <dbReference type="ARBA" id="ARBA00004760"/>
    </source>
</evidence>
<dbReference type="OrthoDB" id="3168162at2759"/>
<sequence>MYNLYLFTSAFMFIQDVWKMIKDPYQSSPVRILIEILLLGIVLRYAFNRKKSSNDVILSPEEAEQLIDEWEPKELGMSEGINVPDKCKDPKYILSTFNPFLFSSTVKVPEDNPLPIETAQQKKEKLKVLSDIIEEYGVGTCGPRGFYGTIDIHLELEKMLAESLGVEGAVLYAHSLLAIASVIKCFCKRDDVILYDHRSSISIRRGIYSSKAKAISYSSTSDLNLKLAMEGSLKNKKFIITEGVFEETGETADIAAIVKARSHHKAFLILDESVSLPMLGSTGAVGFFGANPLQVDLRIGSLSTGFGSAGGFCVGSKEASDLQRLSSLAYCFSASLPAYLSQAALLNMTSVIEWEESQIGFVTQSVSESSSEESQYTPAIDYPAKKTIKSPKFVSNVLREKNSLINQDAAKRFQSEFNRLSKTIPFRAKTDQFTPIARIILQDDHPDPSTVFSEIHTGLINEGIYARLSEYPNPSVLFVFHNAFQLSDVSSLAKTVYTIITEAYTNALSSYQDTV</sequence>
<dbReference type="VEuPathDB" id="MicrosporidiaDB:NEQG_00482"/>
<comment type="pathway">
    <text evidence="2">Lipid metabolism; sphingolipid metabolism.</text>
</comment>
<dbReference type="GO" id="GO:0046513">
    <property type="term" value="P:ceramide biosynthetic process"/>
    <property type="evidence" value="ECO:0007669"/>
    <property type="project" value="TreeGrafter"/>
</dbReference>
<evidence type="ECO:0000256" key="8">
    <source>
        <dbReference type="ARBA" id="ARBA00022919"/>
    </source>
</evidence>
<keyword evidence="7" id="KW-0663">Pyridoxal phosphate</keyword>
<dbReference type="InterPro" id="IPR004839">
    <property type="entry name" value="Aminotransferase_I/II_large"/>
</dbReference>
<name>I3EKG5_NEMP3</name>
<dbReference type="GO" id="GO:0030170">
    <property type="term" value="F:pyridoxal phosphate binding"/>
    <property type="evidence" value="ECO:0007669"/>
    <property type="project" value="InterPro"/>
</dbReference>